<accession>A0A1Z5K692</accession>
<evidence type="ECO:0000313" key="2">
    <source>
        <dbReference type="Proteomes" id="UP000198406"/>
    </source>
</evidence>
<dbReference type="AlphaFoldDB" id="A0A1Z5K692"/>
<organism evidence="1 2">
    <name type="scientific">Fistulifera solaris</name>
    <name type="common">Oleaginous diatom</name>
    <dbReference type="NCBI Taxonomy" id="1519565"/>
    <lineage>
        <taxon>Eukaryota</taxon>
        <taxon>Sar</taxon>
        <taxon>Stramenopiles</taxon>
        <taxon>Ochrophyta</taxon>
        <taxon>Bacillariophyta</taxon>
        <taxon>Bacillariophyceae</taxon>
        <taxon>Bacillariophycidae</taxon>
        <taxon>Naviculales</taxon>
        <taxon>Naviculaceae</taxon>
        <taxon>Fistulifera</taxon>
    </lineage>
</organism>
<name>A0A1Z5K692_FISSO</name>
<reference evidence="1 2" key="1">
    <citation type="journal article" date="2015" name="Plant Cell">
        <title>Oil accumulation by the oleaginous diatom Fistulifera solaris as revealed by the genome and transcriptome.</title>
        <authorList>
            <person name="Tanaka T."/>
            <person name="Maeda Y."/>
            <person name="Veluchamy A."/>
            <person name="Tanaka M."/>
            <person name="Abida H."/>
            <person name="Marechal E."/>
            <person name="Bowler C."/>
            <person name="Muto M."/>
            <person name="Sunaga Y."/>
            <person name="Tanaka M."/>
            <person name="Yoshino T."/>
            <person name="Taniguchi T."/>
            <person name="Fukuda Y."/>
            <person name="Nemoto M."/>
            <person name="Matsumoto M."/>
            <person name="Wong P.S."/>
            <person name="Aburatani S."/>
            <person name="Fujibuchi W."/>
        </authorList>
    </citation>
    <scope>NUCLEOTIDE SEQUENCE [LARGE SCALE GENOMIC DNA]</scope>
    <source>
        <strain evidence="1 2">JPCC DA0580</strain>
    </source>
</reference>
<dbReference type="InParanoid" id="A0A1Z5K692"/>
<dbReference type="EMBL" id="BDSP01000173">
    <property type="protein sequence ID" value="GAX21803.1"/>
    <property type="molecule type" value="Genomic_DNA"/>
</dbReference>
<keyword evidence="2" id="KW-1185">Reference proteome</keyword>
<gene>
    <name evidence="1" type="ORF">FisN_30Hu001</name>
</gene>
<dbReference type="Proteomes" id="UP000198406">
    <property type="component" value="Unassembled WGS sequence"/>
</dbReference>
<protein>
    <submittedName>
        <fullName evidence="1">Uncharacterized protein</fullName>
    </submittedName>
</protein>
<proteinExistence type="predicted"/>
<comment type="caution">
    <text evidence="1">The sequence shown here is derived from an EMBL/GenBank/DDBJ whole genome shotgun (WGS) entry which is preliminary data.</text>
</comment>
<evidence type="ECO:0000313" key="1">
    <source>
        <dbReference type="EMBL" id="GAX21803.1"/>
    </source>
</evidence>
<sequence>MISLVWMLTSAWMRPPEIRLIEQYLKVAHFIVGAQNELAGHLVKLFQLFYITQIFRRVGKFIHKRLTLVLQQFTLTVDDEICRVTPDAPEVAEVSANTER</sequence>